<evidence type="ECO:0000313" key="2">
    <source>
        <dbReference type="Proteomes" id="UP000057981"/>
    </source>
</evidence>
<name>A0A0P0CU81_9FLAO</name>
<keyword evidence="2" id="KW-1185">Reference proteome</keyword>
<sequence>MSNPIKQHYIPRSYLKNFGIEGRKRNYFVDVYKTDDDILLEQISTKDICFEKNIYTIPAESDEIKYALEKHYAENVDSEFQKVYSLLIDEKTLTVTQEQKIQILYVCLSLYFRTPRILNLQRSMNNQIFDRAAHTADEEGLIKMNLYGEKIKFHIDDIEAVKKEHNERSRTVFLVNHLEQWGNFVKYKYDCTINVIKINDANAPLITCDNPVSIRHFETNRFQGLYDPRAVITLPLDRSHYLEIHPNDYADGQTRINRLTQDRDYVFTTNGVTQQNAEKLLIGYKGDIDKHFDIQSHYEKPENGEEFVKKAKYRAEQALILFEILKKKGFVSNEFIGKLKELLEHPYCKDDIQMLKYKKVLSKMGKW</sequence>
<evidence type="ECO:0000313" key="1">
    <source>
        <dbReference type="EMBL" id="ALJ03893.1"/>
    </source>
</evidence>
<dbReference type="RefSeq" id="WP_054724087.1">
    <property type="nucleotide sequence ID" value="NZ_CP012898.1"/>
</dbReference>
<dbReference type="OrthoDB" id="669645at2"/>
<gene>
    <name evidence="1" type="ORF">APS56_01435</name>
</gene>
<dbReference type="PATRIC" id="fig|1736674.3.peg.301"/>
<dbReference type="EMBL" id="CP012898">
    <property type="protein sequence ID" value="ALJ03893.1"/>
    <property type="molecule type" value="Genomic_DNA"/>
</dbReference>
<dbReference type="STRING" id="1736674.APS56_01435"/>
<dbReference type="Pfam" id="PF14022">
    <property type="entry name" value="DUF4238"/>
    <property type="match status" value="1"/>
</dbReference>
<protein>
    <recommendedName>
        <fullName evidence="3">DUF4238 domain-containing protein</fullName>
    </recommendedName>
</protein>
<dbReference type="InterPro" id="IPR025332">
    <property type="entry name" value="DUF4238"/>
</dbReference>
<dbReference type="AlphaFoldDB" id="A0A0P0CU81"/>
<organism evidence="1 2">
    <name type="scientific">Pseudalgibacter alginicilyticus</name>
    <dbReference type="NCBI Taxonomy" id="1736674"/>
    <lineage>
        <taxon>Bacteria</taxon>
        <taxon>Pseudomonadati</taxon>
        <taxon>Bacteroidota</taxon>
        <taxon>Flavobacteriia</taxon>
        <taxon>Flavobacteriales</taxon>
        <taxon>Flavobacteriaceae</taxon>
        <taxon>Pseudalgibacter</taxon>
    </lineage>
</organism>
<proteinExistence type="predicted"/>
<dbReference type="Proteomes" id="UP000057981">
    <property type="component" value="Chromosome"/>
</dbReference>
<dbReference type="KEGG" id="ahz:APS56_01435"/>
<accession>A0A0P0CU81</accession>
<evidence type="ECO:0008006" key="3">
    <source>
        <dbReference type="Google" id="ProtNLM"/>
    </source>
</evidence>
<reference evidence="1 2" key="1">
    <citation type="submission" date="2015-10" db="EMBL/GenBank/DDBJ databases">
        <authorList>
            <person name="Gilbert D.G."/>
        </authorList>
    </citation>
    <scope>NUCLEOTIDE SEQUENCE [LARGE SCALE GENOMIC DNA]</scope>
    <source>
        <strain evidence="2">HZ-22</strain>
    </source>
</reference>